<feature type="disulfide bond" evidence="6">
    <location>
        <begin position="259"/>
        <end position="302"/>
    </location>
</feature>
<dbReference type="PANTHER" id="PTHR13802">
    <property type="entry name" value="MUCIN 4-RELATED"/>
    <property type="match status" value="1"/>
</dbReference>
<dbReference type="InterPro" id="IPR035976">
    <property type="entry name" value="Sushi/SCR/CCP_sf"/>
</dbReference>
<dbReference type="InterPro" id="IPR056619">
    <property type="entry name" value="C8-3_MUC4"/>
</dbReference>
<evidence type="ECO:0000256" key="8">
    <source>
        <dbReference type="SAM" id="Phobius"/>
    </source>
</evidence>
<evidence type="ECO:0000256" key="2">
    <source>
        <dbReference type="ARBA" id="ARBA00022692"/>
    </source>
</evidence>
<dbReference type="RefSeq" id="XP_030833847.1">
    <property type="nucleotide sequence ID" value="XM_030977987.1"/>
</dbReference>
<feature type="compositionally biased region" description="Pro residues" evidence="7">
    <location>
        <begin position="493"/>
        <end position="515"/>
    </location>
</feature>
<keyword evidence="6" id="KW-0768">Sushi</keyword>
<dbReference type="PANTHER" id="PTHR13802:SF59">
    <property type="entry name" value="SUSHI DOMAIN-CONTAINING PROTEIN 2"/>
    <property type="match status" value="1"/>
</dbReference>
<feature type="domain" description="VWFD" evidence="10">
    <location>
        <begin position="1"/>
        <end position="176"/>
    </location>
</feature>
<dbReference type="CDD" id="cd00033">
    <property type="entry name" value="CCP"/>
    <property type="match status" value="2"/>
</dbReference>
<dbReference type="PROSITE" id="PS51233">
    <property type="entry name" value="VWFD"/>
    <property type="match status" value="1"/>
</dbReference>
<organism evidence="11 12">
    <name type="scientific">Strongylocentrotus purpuratus</name>
    <name type="common">Purple sea urchin</name>
    <dbReference type="NCBI Taxonomy" id="7668"/>
    <lineage>
        <taxon>Eukaryota</taxon>
        <taxon>Metazoa</taxon>
        <taxon>Echinodermata</taxon>
        <taxon>Eleutherozoa</taxon>
        <taxon>Echinozoa</taxon>
        <taxon>Echinoidea</taxon>
        <taxon>Euechinoidea</taxon>
        <taxon>Echinacea</taxon>
        <taxon>Camarodonta</taxon>
        <taxon>Echinidea</taxon>
        <taxon>Strongylocentrotidae</taxon>
        <taxon>Strongylocentrotus</taxon>
    </lineage>
</organism>
<proteinExistence type="predicted"/>
<evidence type="ECO:0000313" key="12">
    <source>
        <dbReference type="Proteomes" id="UP000007110"/>
    </source>
</evidence>
<evidence type="ECO:0000256" key="3">
    <source>
        <dbReference type="ARBA" id="ARBA00022989"/>
    </source>
</evidence>
<evidence type="ECO:0000259" key="9">
    <source>
        <dbReference type="PROSITE" id="PS50923"/>
    </source>
</evidence>
<dbReference type="PROSITE" id="PS50923">
    <property type="entry name" value="SUSHI"/>
    <property type="match status" value="2"/>
</dbReference>
<evidence type="ECO:0000256" key="6">
    <source>
        <dbReference type="PROSITE-ProRule" id="PRU00302"/>
    </source>
</evidence>
<keyword evidence="4 8" id="KW-0472">Membrane</keyword>
<dbReference type="Gene3D" id="2.10.70.10">
    <property type="entry name" value="Complement Module, domain 1"/>
    <property type="match status" value="2"/>
</dbReference>
<dbReference type="GO" id="GO:0016020">
    <property type="term" value="C:membrane"/>
    <property type="evidence" value="ECO:0007669"/>
    <property type="project" value="UniProtKB-SubCell"/>
</dbReference>
<dbReference type="Pfam" id="PF00094">
    <property type="entry name" value="VWD"/>
    <property type="match status" value="1"/>
</dbReference>
<dbReference type="Pfam" id="PF23263">
    <property type="entry name" value="C8-3_MUC4"/>
    <property type="match status" value="1"/>
</dbReference>
<keyword evidence="2 8" id="KW-0812">Transmembrane</keyword>
<reference evidence="11" key="2">
    <citation type="submission" date="2021-01" db="UniProtKB">
        <authorList>
            <consortium name="EnsemblMetazoa"/>
        </authorList>
    </citation>
    <scope>IDENTIFICATION</scope>
</reference>
<name>A0A7M7NAV7_STRPU</name>
<dbReference type="InterPro" id="IPR001846">
    <property type="entry name" value="VWF_type-D"/>
</dbReference>
<dbReference type="EnsemblMetazoa" id="XM_030977987">
    <property type="protein sequence ID" value="XP_030833847"/>
    <property type="gene ID" value="LOC583122"/>
</dbReference>
<dbReference type="SMART" id="SM00032">
    <property type="entry name" value="CCP"/>
    <property type="match status" value="2"/>
</dbReference>
<dbReference type="Pfam" id="PF00084">
    <property type="entry name" value="Sushi"/>
    <property type="match status" value="2"/>
</dbReference>
<evidence type="ECO:0000313" key="11">
    <source>
        <dbReference type="EnsemblMetazoa" id="XP_030833847"/>
    </source>
</evidence>
<evidence type="ECO:0000256" key="4">
    <source>
        <dbReference type="ARBA" id="ARBA00023136"/>
    </source>
</evidence>
<feature type="region of interest" description="Disordered" evidence="7">
    <location>
        <begin position="433"/>
        <end position="534"/>
    </location>
</feature>
<feature type="transmembrane region" description="Helical" evidence="8">
    <location>
        <begin position="391"/>
        <end position="417"/>
    </location>
</feature>
<evidence type="ECO:0000256" key="5">
    <source>
        <dbReference type="ARBA" id="ARBA00023157"/>
    </source>
</evidence>
<keyword evidence="5 6" id="KW-1015">Disulfide bond</keyword>
<dbReference type="InterPro" id="IPR000436">
    <property type="entry name" value="Sushi_SCR_CCP_dom"/>
</dbReference>
<reference evidence="12" key="1">
    <citation type="submission" date="2015-02" db="EMBL/GenBank/DDBJ databases">
        <title>Genome sequencing for Strongylocentrotus purpuratus.</title>
        <authorList>
            <person name="Murali S."/>
            <person name="Liu Y."/>
            <person name="Vee V."/>
            <person name="English A."/>
            <person name="Wang M."/>
            <person name="Skinner E."/>
            <person name="Han Y."/>
            <person name="Muzny D.M."/>
            <person name="Worley K.C."/>
            <person name="Gibbs R.A."/>
        </authorList>
    </citation>
    <scope>NUCLEOTIDE SEQUENCE</scope>
</reference>
<evidence type="ECO:0000259" key="10">
    <source>
        <dbReference type="PROSITE" id="PS51233"/>
    </source>
</evidence>
<protein>
    <submittedName>
        <fullName evidence="11">Uncharacterized protein</fullName>
    </submittedName>
</protein>
<keyword evidence="12" id="KW-1185">Reference proteome</keyword>
<evidence type="ECO:0000256" key="7">
    <source>
        <dbReference type="SAM" id="MobiDB-lite"/>
    </source>
</evidence>
<dbReference type="Proteomes" id="UP000007110">
    <property type="component" value="Unassembled WGS sequence"/>
</dbReference>
<evidence type="ECO:0000256" key="1">
    <source>
        <dbReference type="ARBA" id="ARBA00004370"/>
    </source>
</evidence>
<comment type="caution">
    <text evidence="6">Lacks conserved residue(s) required for the propagation of feature annotation.</text>
</comment>
<sequence>MRSTTGAQNRFLLQGRTEQMPDWEGNRVQATRLTSVAMKEEDRSNIEIQHSSKTVLQIVYQGKYLKIDSQTRLALDGFYLSFPKKYEGGNVTQVIITFQDSEMGVVVNGTAEGMFIQVVIPDEFKGYVEGLLGNWDEVPDNDLTSNGGTSVDPNATAEVIYNQFGKSWEINPVDSLFLYDQGQNHDYFQDNDFVPDFTAPDGNLPTYLDSQTVVDTCDGNTYCIYDIQSTGLLQLGKATKKAYDDYKQAQRALRDLTTCQYIMTPKNGTKTFLREKNHLVGSELEFRCDDDFIPIGPEYRVCQSTGDWSGGAQEDDIVNECLESLLCGGLETPIHGSISAVDRAPERIEVAYSCDIGYERYGNQYRHCRQEYEHWTGYKPGCYQQLNPLELAMAIVGGVVGAILLVAAAIFIFLWAAKKDRKDDRLKREKEMFSDIEMKTTPATQSGYHRGPPPSQEKPGLSYGTGASREPSPYRATPDPVSYRPVPQHQTTPYPPAGGHPAHPPAAANYPPPAPVHQADVEQENKGYASESWA</sequence>
<feature type="domain" description="Sushi" evidence="9">
    <location>
        <begin position="325"/>
        <end position="384"/>
    </location>
</feature>
<comment type="subcellular location">
    <subcellularLocation>
        <location evidence="1">Membrane</location>
    </subcellularLocation>
</comment>
<dbReference type="AlphaFoldDB" id="A0A7M7NAV7"/>
<dbReference type="InterPro" id="IPR051495">
    <property type="entry name" value="Epithelial_Barrier/Signaling"/>
</dbReference>
<feature type="domain" description="Sushi" evidence="9">
    <location>
        <begin position="257"/>
        <end position="323"/>
    </location>
</feature>
<keyword evidence="3 8" id="KW-1133">Transmembrane helix</keyword>
<dbReference type="GeneID" id="583122"/>
<dbReference type="SUPFAM" id="SSF57535">
    <property type="entry name" value="Complement control module/SCR domain"/>
    <property type="match status" value="2"/>
</dbReference>
<accession>A0A7M7NAV7</accession>